<name>A0AA86P0Y8_9EUKA</name>
<evidence type="ECO:0000313" key="3">
    <source>
        <dbReference type="EMBL" id="CAL6099099.1"/>
    </source>
</evidence>
<feature type="region of interest" description="Disordered" evidence="1">
    <location>
        <begin position="465"/>
        <end position="769"/>
    </location>
</feature>
<dbReference type="AlphaFoldDB" id="A0AA86P0Y8"/>
<accession>A0AA86P0Y8</accession>
<sequence length="769" mass="88927">MTDLWQKLKFSEQEASLNYQIMQRNVSEQTEYVRVLTDAVGLSEEYQAYEKDFISARNHINFALENPTRTTKYTPKSLCTALVRIKSCLNNMVLLTKLARHIAHHPVSLPYFEVTAENPLALIYKDNVLNQLNIAILLELSGFCHTESVKLVNAWFENGTKHIPSPTKLRLMFLLGLDYPPLITPSRQLSQRFDAYCFLTAGFEQLVDQVNRNSIFDACVHEYNTVTQYQLKMRTQKLTPLKIPHFTDYIPLFKTEPVPNFTMSEYDYQMYVIQKERDLKSQQLLQNAITYQLFKQDEPLHREPKQLKLKPTEEEKKTEHTLQFLKRSQNVGRPQTSFKDQKLNQRPVNQFSSIKLKPTAYMVPDDVEVPQEYKYVDYIYEDQEDEEEMEEPEIYEHEYINAHAKGMSPEVQLKSPVRKITNNSVEIYEDNEDSIPIQHEQTIRILNNSDVINTQKFNLNYMDSPQLQSKESMKSPEKKQDSPIQMQKEVKTPKTPKKEEAKAAAKPVEVKKEDSFDDEPVQKEVKSAKPPKKEEAKAAAKPVEVKKEDSFDDEPVQKEVKSAKPPKKEEAKAAAKPVEVKKEDSFDDEPVQKEVKSAKPPKKEEAKAAAKPVEVKKEDSFDDEPVQKEVKTSKTPKKEEAKAAAKPVEVKKEDSFDDEPVQKEVKTSKTPKKEEAKAAAKPVEVKKEDSFDDEPVQKEVKTSKTPKKEEAKAAAKPVEVKKEDSFDDEPVQKEVKSAKHRRRKKPRQLPNQLKQRRKIRSMTNQSRKK</sequence>
<feature type="compositionally biased region" description="Polar residues" evidence="1">
    <location>
        <begin position="326"/>
        <end position="339"/>
    </location>
</feature>
<organism evidence="2">
    <name type="scientific">Hexamita inflata</name>
    <dbReference type="NCBI Taxonomy" id="28002"/>
    <lineage>
        <taxon>Eukaryota</taxon>
        <taxon>Metamonada</taxon>
        <taxon>Diplomonadida</taxon>
        <taxon>Hexamitidae</taxon>
        <taxon>Hexamitinae</taxon>
        <taxon>Hexamita</taxon>
    </lineage>
</organism>
<dbReference type="Proteomes" id="UP001642409">
    <property type="component" value="Unassembled WGS sequence"/>
</dbReference>
<evidence type="ECO:0000313" key="2">
    <source>
        <dbReference type="EMBL" id="CAI9929864.1"/>
    </source>
</evidence>
<feature type="region of interest" description="Disordered" evidence="1">
    <location>
        <begin position="310"/>
        <end position="339"/>
    </location>
</feature>
<reference evidence="3 4" key="2">
    <citation type="submission" date="2024-07" db="EMBL/GenBank/DDBJ databases">
        <authorList>
            <person name="Akdeniz Z."/>
        </authorList>
    </citation>
    <scope>NUCLEOTIDE SEQUENCE [LARGE SCALE GENOMIC DNA]</scope>
</reference>
<evidence type="ECO:0000313" key="4">
    <source>
        <dbReference type="Proteomes" id="UP001642409"/>
    </source>
</evidence>
<feature type="compositionally biased region" description="Basic residues" evidence="1">
    <location>
        <begin position="738"/>
        <end position="747"/>
    </location>
</feature>
<keyword evidence="4" id="KW-1185">Reference proteome</keyword>
<comment type="caution">
    <text evidence="2">The sequence shown here is derived from an EMBL/GenBank/DDBJ whole genome shotgun (WGS) entry which is preliminary data.</text>
</comment>
<feature type="compositionally biased region" description="Basic and acidic residues" evidence="1">
    <location>
        <begin position="310"/>
        <end position="320"/>
    </location>
</feature>
<protein>
    <submittedName>
        <fullName evidence="2">Uncharacterized protein</fullName>
    </submittedName>
</protein>
<evidence type="ECO:0000256" key="1">
    <source>
        <dbReference type="SAM" id="MobiDB-lite"/>
    </source>
</evidence>
<proteinExistence type="predicted"/>
<feature type="compositionally biased region" description="Basic residues" evidence="1">
    <location>
        <begin position="754"/>
        <end position="769"/>
    </location>
</feature>
<dbReference type="EMBL" id="CAXDID020000516">
    <property type="protein sequence ID" value="CAL6099099.1"/>
    <property type="molecule type" value="Genomic_DNA"/>
</dbReference>
<gene>
    <name evidence="2" type="ORF">HINF_LOCUS17509</name>
    <name evidence="3" type="ORF">HINF_LOCUS69921</name>
</gene>
<dbReference type="EMBL" id="CATOUU010000443">
    <property type="protein sequence ID" value="CAI9929864.1"/>
    <property type="molecule type" value="Genomic_DNA"/>
</dbReference>
<feature type="compositionally biased region" description="Basic and acidic residues" evidence="1">
    <location>
        <begin position="488"/>
        <end position="737"/>
    </location>
</feature>
<feature type="compositionally biased region" description="Basic and acidic residues" evidence="1">
    <location>
        <begin position="471"/>
        <end position="481"/>
    </location>
</feature>
<reference evidence="2" key="1">
    <citation type="submission" date="2023-06" db="EMBL/GenBank/DDBJ databases">
        <authorList>
            <person name="Kurt Z."/>
        </authorList>
    </citation>
    <scope>NUCLEOTIDE SEQUENCE</scope>
</reference>